<evidence type="ECO:0000313" key="1">
    <source>
        <dbReference type="EMBL" id="WFN24058.1"/>
    </source>
</evidence>
<name>A0ABD7YGF1_9BURK</name>
<accession>A0ABD7YGF1</accession>
<dbReference type="RefSeq" id="WP_070162846.1">
    <property type="nucleotide sequence ID" value="NZ_CABVQO010000033.1"/>
</dbReference>
<dbReference type="EMBL" id="CP090645">
    <property type="protein sequence ID" value="WFN24058.1"/>
    <property type="molecule type" value="Genomic_DNA"/>
</dbReference>
<proteinExistence type="predicted"/>
<gene>
    <name evidence="1" type="ORF">LXE91_42495</name>
</gene>
<keyword evidence="1" id="KW-0614">Plasmid</keyword>
<protein>
    <submittedName>
        <fullName evidence="1">DNA sulfur modification protein DndB</fullName>
    </submittedName>
</protein>
<organism evidence="1 2">
    <name type="scientific">Burkholderia contaminans</name>
    <dbReference type="NCBI Taxonomy" id="488447"/>
    <lineage>
        <taxon>Bacteria</taxon>
        <taxon>Pseudomonadati</taxon>
        <taxon>Pseudomonadota</taxon>
        <taxon>Betaproteobacteria</taxon>
        <taxon>Burkholderiales</taxon>
        <taxon>Burkholderiaceae</taxon>
        <taxon>Burkholderia</taxon>
        <taxon>Burkholderia cepacia complex</taxon>
    </lineage>
</organism>
<geneLocation type="plasmid" evidence="1 2">
    <name>unnamed3</name>
</geneLocation>
<dbReference type="CDD" id="cd16412">
    <property type="entry name" value="dndB"/>
    <property type="match status" value="1"/>
</dbReference>
<dbReference type="Proteomes" id="UP001220209">
    <property type="component" value="Plasmid unnamed3"/>
</dbReference>
<evidence type="ECO:0000313" key="2">
    <source>
        <dbReference type="Proteomes" id="UP001220209"/>
    </source>
</evidence>
<dbReference type="Pfam" id="PF14072">
    <property type="entry name" value="DndB"/>
    <property type="match status" value="1"/>
</dbReference>
<sequence length="559" mass="62404">MARNNFYVITLKAMFLSDVGDAAFGTVVSSHAESHKASERARKLNRDRECSTRTPGFGFIDHDTPLVKGQAYPELAQRYLQMKFDADAIYAMKGVLDPYWQSSKPVTEEDTAWMLEHLQLSLGELRERYEDKARAELDAAQIDRLANAERRARVEAVTNELATERSEFTYTFPAVAGTQAGRSYYAAQVPYSALVKLFAFDEEDTVPARLRAQRQLNERRAADIGEYLVDNPDSYVLPAITASVSAEMSFEPLPVAGAGGRIGLLHVPMGATLLINDGQHRRKGIELAIARRPALREESIVVTMFFDQGLERSQQMFADINGRQVKPSSAINALYDRRDPFNAWALSVIDMLPGIDRRIDVENSAVAAKSSKLWSLVAFKKFLSLLTGVTQKNVVELEPKQLAQIDAFLKTFFEACARHVPHWAAMINGDLPAFEVREEFVIGHAVWLEALGIFARRALFTGYMLDHGRPEEGVIHPELARWDQMAALAKVDPRRASLMWDNRCVVLGKMQKTSDGVKATASRLLLLAHVSLPPEMAELEMRLDGEFQSKLTSKTAVAA</sequence>
<dbReference type="NCBIfam" id="TIGR03187">
    <property type="entry name" value="DGQHR"/>
    <property type="match status" value="1"/>
</dbReference>
<dbReference type="AlphaFoldDB" id="A0ABD7YGF1"/>
<reference evidence="1 2" key="1">
    <citation type="submission" date="2021-12" db="EMBL/GenBank/DDBJ databases">
        <title>Genomic and phenotypic characterization of three Burkholderia contaminans isolates recovered from different sources.</title>
        <authorList>
            <person name="Lopez De Volder A."/>
            <person name="Fan Y."/>
            <person name="Nunvar J."/>
            <person name="Herrera T."/>
            <person name="Timp W."/>
            <person name="Degrossi J."/>
        </authorList>
    </citation>
    <scope>NUCLEOTIDE SEQUENCE [LARGE SCALE GENOMIC DNA]</scope>
    <source>
        <strain evidence="1 2">LMG 23361</strain>
        <plasmid evidence="1 2">unnamed3</plasmid>
    </source>
</reference>
<dbReference type="InterPro" id="IPR017642">
    <property type="entry name" value="DNA_S_mod_DndB"/>
</dbReference>
<dbReference type="InterPro" id="IPR017601">
    <property type="entry name" value="DGQHR-contain_dom"/>
</dbReference>